<evidence type="ECO:0000313" key="2">
    <source>
        <dbReference type="EMBL" id="CAJ1061833.1"/>
    </source>
</evidence>
<dbReference type="AlphaFoldDB" id="A0AAV1FL34"/>
<feature type="compositionally biased region" description="Pro residues" evidence="1">
    <location>
        <begin position="63"/>
        <end position="72"/>
    </location>
</feature>
<protein>
    <submittedName>
        <fullName evidence="2">Uncharacterized protein</fullName>
    </submittedName>
</protein>
<sequence>MQPAHTHTLQATRNTLHTISQTFHSGPPQRSQESNKFTSSQVLEFTRGRTHTFIHYTRRHSPPQTPSSPPRCPRSATVSAKQGRTYFRVLKGHLAGKRGTWFV</sequence>
<accession>A0AAV1FL34</accession>
<gene>
    <name evidence="2" type="ORF">XNOV1_A030121</name>
</gene>
<name>A0AAV1FL34_XYRNO</name>
<dbReference type="Proteomes" id="UP001178508">
    <property type="component" value="Chromosome 8"/>
</dbReference>
<keyword evidence="3" id="KW-1185">Reference proteome</keyword>
<dbReference type="EMBL" id="OY660871">
    <property type="protein sequence ID" value="CAJ1061833.1"/>
    <property type="molecule type" value="Genomic_DNA"/>
</dbReference>
<evidence type="ECO:0000313" key="3">
    <source>
        <dbReference type="Proteomes" id="UP001178508"/>
    </source>
</evidence>
<proteinExistence type="predicted"/>
<reference evidence="2" key="1">
    <citation type="submission" date="2023-08" db="EMBL/GenBank/DDBJ databases">
        <authorList>
            <person name="Alioto T."/>
            <person name="Alioto T."/>
            <person name="Gomez Garrido J."/>
        </authorList>
    </citation>
    <scope>NUCLEOTIDE SEQUENCE</scope>
</reference>
<feature type="region of interest" description="Disordered" evidence="1">
    <location>
        <begin position="20"/>
        <end position="40"/>
    </location>
</feature>
<organism evidence="2 3">
    <name type="scientific">Xyrichtys novacula</name>
    <name type="common">Pearly razorfish</name>
    <name type="synonym">Hemipteronotus novacula</name>
    <dbReference type="NCBI Taxonomy" id="13765"/>
    <lineage>
        <taxon>Eukaryota</taxon>
        <taxon>Metazoa</taxon>
        <taxon>Chordata</taxon>
        <taxon>Craniata</taxon>
        <taxon>Vertebrata</taxon>
        <taxon>Euteleostomi</taxon>
        <taxon>Actinopterygii</taxon>
        <taxon>Neopterygii</taxon>
        <taxon>Teleostei</taxon>
        <taxon>Neoteleostei</taxon>
        <taxon>Acanthomorphata</taxon>
        <taxon>Eupercaria</taxon>
        <taxon>Labriformes</taxon>
        <taxon>Labridae</taxon>
        <taxon>Xyrichtys</taxon>
    </lineage>
</organism>
<feature type="region of interest" description="Disordered" evidence="1">
    <location>
        <begin position="57"/>
        <end position="80"/>
    </location>
</feature>
<evidence type="ECO:0000256" key="1">
    <source>
        <dbReference type="SAM" id="MobiDB-lite"/>
    </source>
</evidence>